<dbReference type="SUPFAM" id="SSF48452">
    <property type="entry name" value="TPR-like"/>
    <property type="match status" value="1"/>
</dbReference>
<dbReference type="InterPro" id="IPR011990">
    <property type="entry name" value="TPR-like_helical_dom_sf"/>
</dbReference>
<comment type="caution">
    <text evidence="2">The sequence shown here is derived from an EMBL/GenBank/DDBJ whole genome shotgun (WGS) entry which is preliminary data.</text>
</comment>
<sequence>METMEPNLALSMYGRAVEVLTSASSSPPSTTSTTSSSLLPQLAHAYERIGECLAQNGDVEGAKKAFEEANKVEETGSRRLLMGQVTGGTDSLGHMKRGIELLEGEMAGNNGMEEEGKEAIPVSQLLCQAYCNVADLWMTDLCMDPSAETSAVSAVESALKYDTGAIPDALQALANLRLSQNRGGDAAEAMTEVWKRIGGGCKAMAEVVGLGDKVVEESANPMTVEGGAVEVEQDALDEVNKLPGFEFRTQTAKLMLESSAFLAANGDPKGIKITLDDAVIQVLGSLLSDNDEVIETWFLLGCAFHSSPTSKQQARFYFKKALEMLEKAKKGMEEELEMEGGFDQGGMGEQIEDIEIQIDDVKDRIEDLGEEEEGEDMEIN</sequence>
<name>A0A9W7FXP0_9STRA</name>
<proteinExistence type="predicted"/>
<dbReference type="Gene3D" id="1.25.40.10">
    <property type="entry name" value="Tetratricopeptide repeat domain"/>
    <property type="match status" value="1"/>
</dbReference>
<dbReference type="OrthoDB" id="1914839at2759"/>
<keyword evidence="1" id="KW-0802">TPR repeat</keyword>
<dbReference type="EMBL" id="BRYA01000547">
    <property type="protein sequence ID" value="GMI22355.1"/>
    <property type="molecule type" value="Genomic_DNA"/>
</dbReference>
<dbReference type="PROSITE" id="PS50005">
    <property type="entry name" value="TPR"/>
    <property type="match status" value="1"/>
</dbReference>
<evidence type="ECO:0000313" key="3">
    <source>
        <dbReference type="Proteomes" id="UP001165065"/>
    </source>
</evidence>
<organism evidence="2 3">
    <name type="scientific">Triparma columacea</name>
    <dbReference type="NCBI Taxonomy" id="722753"/>
    <lineage>
        <taxon>Eukaryota</taxon>
        <taxon>Sar</taxon>
        <taxon>Stramenopiles</taxon>
        <taxon>Ochrophyta</taxon>
        <taxon>Bolidophyceae</taxon>
        <taxon>Parmales</taxon>
        <taxon>Triparmaceae</taxon>
        <taxon>Triparma</taxon>
    </lineage>
</organism>
<evidence type="ECO:0000256" key="1">
    <source>
        <dbReference type="PROSITE-ProRule" id="PRU00339"/>
    </source>
</evidence>
<dbReference type="AlphaFoldDB" id="A0A9W7FXP0"/>
<accession>A0A9W7FXP0</accession>
<keyword evidence="3" id="KW-1185">Reference proteome</keyword>
<gene>
    <name evidence="2" type="ORF">TrCOL_g238</name>
</gene>
<dbReference type="Pfam" id="PF13181">
    <property type="entry name" value="TPR_8"/>
    <property type="match status" value="1"/>
</dbReference>
<evidence type="ECO:0000313" key="2">
    <source>
        <dbReference type="EMBL" id="GMI22355.1"/>
    </source>
</evidence>
<reference evidence="3" key="1">
    <citation type="journal article" date="2023" name="Commun. Biol.">
        <title>Genome analysis of Parmales, the sister group of diatoms, reveals the evolutionary specialization of diatoms from phago-mixotrophs to photoautotrophs.</title>
        <authorList>
            <person name="Ban H."/>
            <person name="Sato S."/>
            <person name="Yoshikawa S."/>
            <person name="Yamada K."/>
            <person name="Nakamura Y."/>
            <person name="Ichinomiya M."/>
            <person name="Sato N."/>
            <person name="Blanc-Mathieu R."/>
            <person name="Endo H."/>
            <person name="Kuwata A."/>
            <person name="Ogata H."/>
        </authorList>
    </citation>
    <scope>NUCLEOTIDE SEQUENCE [LARGE SCALE GENOMIC DNA]</scope>
</reference>
<dbReference type="Proteomes" id="UP001165065">
    <property type="component" value="Unassembled WGS sequence"/>
</dbReference>
<dbReference type="InterPro" id="IPR019734">
    <property type="entry name" value="TPR_rpt"/>
</dbReference>
<protein>
    <submittedName>
        <fullName evidence="2">Uncharacterized protein</fullName>
    </submittedName>
</protein>
<feature type="repeat" description="TPR" evidence="1">
    <location>
        <begin position="43"/>
        <end position="76"/>
    </location>
</feature>
<dbReference type="CDD" id="cd24142">
    <property type="entry name" value="ACL4-like"/>
    <property type="match status" value="1"/>
</dbReference>